<evidence type="ECO:0000313" key="1">
    <source>
        <dbReference type="EMBL" id="CEK66133.1"/>
    </source>
</evidence>
<accession>A0A0B6ZC99</accession>
<protein>
    <submittedName>
        <fullName evidence="1">Uncharacterized protein</fullName>
    </submittedName>
</protein>
<proteinExistence type="predicted"/>
<gene>
    <name evidence="1" type="primary">ORF57430</name>
</gene>
<reference evidence="1" key="1">
    <citation type="submission" date="2014-12" db="EMBL/GenBank/DDBJ databases">
        <title>Insight into the proteome of Arion vulgaris.</title>
        <authorList>
            <person name="Aradska J."/>
            <person name="Bulat T."/>
            <person name="Smidak R."/>
            <person name="Sarate P."/>
            <person name="Gangsoo J."/>
            <person name="Sialana F."/>
            <person name="Bilban M."/>
            <person name="Lubec G."/>
        </authorList>
    </citation>
    <scope>NUCLEOTIDE SEQUENCE</scope>
    <source>
        <tissue evidence="1">Skin</tissue>
    </source>
</reference>
<feature type="non-terminal residue" evidence="1">
    <location>
        <position position="1"/>
    </location>
</feature>
<dbReference type="AlphaFoldDB" id="A0A0B6ZC99"/>
<organism evidence="1">
    <name type="scientific">Arion vulgaris</name>
    <dbReference type="NCBI Taxonomy" id="1028688"/>
    <lineage>
        <taxon>Eukaryota</taxon>
        <taxon>Metazoa</taxon>
        <taxon>Spiralia</taxon>
        <taxon>Lophotrochozoa</taxon>
        <taxon>Mollusca</taxon>
        <taxon>Gastropoda</taxon>
        <taxon>Heterobranchia</taxon>
        <taxon>Euthyneura</taxon>
        <taxon>Panpulmonata</taxon>
        <taxon>Eupulmonata</taxon>
        <taxon>Stylommatophora</taxon>
        <taxon>Helicina</taxon>
        <taxon>Arionoidea</taxon>
        <taxon>Arionidae</taxon>
        <taxon>Arion</taxon>
    </lineage>
</organism>
<dbReference type="EMBL" id="HACG01019268">
    <property type="protein sequence ID" value="CEK66133.1"/>
    <property type="molecule type" value="Transcribed_RNA"/>
</dbReference>
<name>A0A0B6ZC99_9EUPU</name>
<sequence>DTCEKHRLDQQDCTFGDNSWDVRKKIVSQPLQAGFTMGNHIIVYAVVHAQMFV</sequence>